<evidence type="ECO:0000313" key="4">
    <source>
        <dbReference type="Proteomes" id="UP001321014"/>
    </source>
</evidence>
<feature type="chain" id="PRO_5046979542" evidence="1">
    <location>
        <begin position="22"/>
        <end position="136"/>
    </location>
</feature>
<keyword evidence="4" id="KW-1185">Reference proteome</keyword>
<organism evidence="3 4">
    <name type="scientific">Ruegeria marisflavi</name>
    <dbReference type="NCBI Taxonomy" id="2984152"/>
    <lineage>
        <taxon>Bacteria</taxon>
        <taxon>Pseudomonadati</taxon>
        <taxon>Pseudomonadota</taxon>
        <taxon>Alphaproteobacteria</taxon>
        <taxon>Rhodobacterales</taxon>
        <taxon>Roseobacteraceae</taxon>
        <taxon>Ruegeria</taxon>
    </lineage>
</organism>
<name>A0ABT2WTX0_9RHOB</name>
<evidence type="ECO:0000259" key="2">
    <source>
        <dbReference type="PROSITE" id="PS50830"/>
    </source>
</evidence>
<feature type="domain" description="TNase-like" evidence="2">
    <location>
        <begin position="30"/>
        <end position="123"/>
    </location>
</feature>
<dbReference type="PROSITE" id="PS50830">
    <property type="entry name" value="TNASE_3"/>
    <property type="match status" value="1"/>
</dbReference>
<dbReference type="SUPFAM" id="SSF50199">
    <property type="entry name" value="Staphylococcal nuclease"/>
    <property type="match status" value="1"/>
</dbReference>
<comment type="caution">
    <text evidence="3">The sequence shown here is derived from an EMBL/GenBank/DDBJ whole genome shotgun (WGS) entry which is preliminary data.</text>
</comment>
<dbReference type="Pfam" id="PF00565">
    <property type="entry name" value="SNase"/>
    <property type="match status" value="1"/>
</dbReference>
<protein>
    <submittedName>
        <fullName evidence="3">Thermonuclease family protein</fullName>
    </submittedName>
</protein>
<feature type="signal peptide" evidence="1">
    <location>
        <begin position="1"/>
        <end position="21"/>
    </location>
</feature>
<evidence type="ECO:0000256" key="1">
    <source>
        <dbReference type="SAM" id="SignalP"/>
    </source>
</evidence>
<reference evidence="3 4" key="1">
    <citation type="submission" date="2022-10" db="EMBL/GenBank/DDBJ databases">
        <title>Ruegeria sp. nov., isolated from ocean surface water.</title>
        <authorList>
            <person name="He W."/>
            <person name="Wang L."/>
            <person name="Zhang D.-F."/>
        </authorList>
    </citation>
    <scope>NUCLEOTIDE SEQUENCE [LARGE SCALE GENOMIC DNA]</scope>
    <source>
        <strain evidence="3 4">WL0004</strain>
    </source>
</reference>
<keyword evidence="1" id="KW-0732">Signal</keyword>
<evidence type="ECO:0000313" key="3">
    <source>
        <dbReference type="EMBL" id="MCU9839354.1"/>
    </source>
</evidence>
<dbReference type="InterPro" id="IPR035437">
    <property type="entry name" value="SNase_OB-fold_sf"/>
</dbReference>
<gene>
    <name evidence="3" type="ORF">OEZ49_16390</name>
</gene>
<dbReference type="EMBL" id="JAOVQN010000017">
    <property type="protein sequence ID" value="MCU9839354.1"/>
    <property type="molecule type" value="Genomic_DNA"/>
</dbReference>
<sequence length="136" mass="15073">MRFMLRLLALVLLVLPASALAIEVCGSGPRLNCVVDGDTFWWEGEKIRAMGYDTPEPTSNVCGGDVERELARKATARLVELFNTTKISIERHGKDKYGRTLAVVRSNGWQIGDILVGEGLARAWPDGCEFWCQTCN</sequence>
<proteinExistence type="predicted"/>
<dbReference type="Proteomes" id="UP001321014">
    <property type="component" value="Unassembled WGS sequence"/>
</dbReference>
<accession>A0ABT2WTX0</accession>
<dbReference type="Gene3D" id="2.40.50.90">
    <property type="match status" value="1"/>
</dbReference>
<dbReference type="InterPro" id="IPR016071">
    <property type="entry name" value="Staphylococal_nuclease_OB-fold"/>
</dbReference>